<reference evidence="1 2" key="1">
    <citation type="submission" date="2019-02" db="EMBL/GenBank/DDBJ databases">
        <title>Deep-cultivation of Planctomycetes and their phenomic and genomic characterization uncovers novel biology.</title>
        <authorList>
            <person name="Wiegand S."/>
            <person name="Jogler M."/>
            <person name="Boedeker C."/>
            <person name="Pinto D."/>
            <person name="Vollmers J."/>
            <person name="Rivas-Marin E."/>
            <person name="Kohn T."/>
            <person name="Peeters S.H."/>
            <person name="Heuer A."/>
            <person name="Rast P."/>
            <person name="Oberbeckmann S."/>
            <person name="Bunk B."/>
            <person name="Jeske O."/>
            <person name="Meyerdierks A."/>
            <person name="Storesund J.E."/>
            <person name="Kallscheuer N."/>
            <person name="Luecker S."/>
            <person name="Lage O.M."/>
            <person name="Pohl T."/>
            <person name="Merkel B.J."/>
            <person name="Hornburger P."/>
            <person name="Mueller R.-W."/>
            <person name="Bruemmer F."/>
            <person name="Labrenz M."/>
            <person name="Spormann A.M."/>
            <person name="Op den Camp H."/>
            <person name="Overmann J."/>
            <person name="Amann R."/>
            <person name="Jetten M.S.M."/>
            <person name="Mascher T."/>
            <person name="Medema M.H."/>
            <person name="Devos D.P."/>
            <person name="Kaster A.-K."/>
            <person name="Ovreas L."/>
            <person name="Rohde M."/>
            <person name="Galperin M.Y."/>
            <person name="Jogler C."/>
        </authorList>
    </citation>
    <scope>NUCLEOTIDE SEQUENCE [LARGE SCALE GENOMIC DNA]</scope>
    <source>
        <strain evidence="1 2">ElP</strain>
    </source>
</reference>
<dbReference type="InterPro" id="IPR038573">
    <property type="entry name" value="BrnT_sf"/>
</dbReference>
<evidence type="ECO:0000313" key="1">
    <source>
        <dbReference type="EMBL" id="QDV38833.1"/>
    </source>
</evidence>
<accession>A0A518HDD2</accession>
<dbReference type="OrthoDB" id="9802417at2"/>
<dbReference type="KEGG" id="tpla:ElP_67910"/>
<dbReference type="RefSeq" id="WP_145277639.1">
    <property type="nucleotide sequence ID" value="NZ_CP036426.1"/>
</dbReference>
<dbReference type="EMBL" id="CP036426">
    <property type="protein sequence ID" value="QDV38833.1"/>
    <property type="molecule type" value="Genomic_DNA"/>
</dbReference>
<protein>
    <recommendedName>
        <fullName evidence="3">BrnT family toxin</fullName>
    </recommendedName>
</protein>
<dbReference type="InterPro" id="IPR007460">
    <property type="entry name" value="BrnT_toxin"/>
</dbReference>
<evidence type="ECO:0008006" key="3">
    <source>
        <dbReference type="Google" id="ProtNLM"/>
    </source>
</evidence>
<dbReference type="Pfam" id="PF04365">
    <property type="entry name" value="BrnT_toxin"/>
    <property type="match status" value="1"/>
</dbReference>
<keyword evidence="2" id="KW-1185">Reference proteome</keyword>
<organism evidence="1 2">
    <name type="scientific">Tautonia plasticadhaerens</name>
    <dbReference type="NCBI Taxonomy" id="2527974"/>
    <lineage>
        <taxon>Bacteria</taxon>
        <taxon>Pseudomonadati</taxon>
        <taxon>Planctomycetota</taxon>
        <taxon>Planctomycetia</taxon>
        <taxon>Isosphaerales</taxon>
        <taxon>Isosphaeraceae</taxon>
        <taxon>Tautonia</taxon>
    </lineage>
</organism>
<dbReference type="Gene3D" id="3.10.450.530">
    <property type="entry name" value="Ribonuclease toxin, BrnT, of type II toxin-antitoxin system"/>
    <property type="match status" value="1"/>
</dbReference>
<evidence type="ECO:0000313" key="2">
    <source>
        <dbReference type="Proteomes" id="UP000317835"/>
    </source>
</evidence>
<sequence length="93" mass="10534">MDFEWDEAKAGSNERKHGVSFTEAMTAFADPLSVTAFDPDHAVDEDRFLTMGMSLDGRLLLVSHADRGNLIRIISAREATRRERRDYEDGTFP</sequence>
<name>A0A518HDD2_9BACT</name>
<dbReference type="AlphaFoldDB" id="A0A518HDD2"/>
<gene>
    <name evidence="1" type="ORF">ElP_67910</name>
</gene>
<proteinExistence type="predicted"/>
<dbReference type="Proteomes" id="UP000317835">
    <property type="component" value="Chromosome"/>
</dbReference>